<feature type="transmembrane region" description="Helical" evidence="1">
    <location>
        <begin position="122"/>
        <end position="146"/>
    </location>
</feature>
<comment type="caution">
    <text evidence="2">The sequence shown here is derived from an EMBL/GenBank/DDBJ whole genome shotgun (WGS) entry which is preliminary data.</text>
</comment>
<feature type="transmembrane region" description="Helical" evidence="1">
    <location>
        <begin position="20"/>
        <end position="38"/>
    </location>
</feature>
<keyword evidence="1" id="KW-0812">Transmembrane</keyword>
<feature type="transmembrane region" description="Helical" evidence="1">
    <location>
        <begin position="296"/>
        <end position="317"/>
    </location>
</feature>
<protein>
    <submittedName>
        <fullName evidence="2">ABC transporter permease</fullName>
    </submittedName>
</protein>
<dbReference type="EMBL" id="JBHEZZ010000018">
    <property type="protein sequence ID" value="MFC1405014.1"/>
    <property type="molecule type" value="Genomic_DNA"/>
</dbReference>
<feature type="transmembrane region" description="Helical" evidence="1">
    <location>
        <begin position="237"/>
        <end position="258"/>
    </location>
</feature>
<feature type="transmembrane region" description="Helical" evidence="1">
    <location>
        <begin position="344"/>
        <end position="365"/>
    </location>
</feature>
<accession>A0ABV6UU74</accession>
<feature type="transmembrane region" description="Helical" evidence="1">
    <location>
        <begin position="462"/>
        <end position="486"/>
    </location>
</feature>
<feature type="transmembrane region" description="Helical" evidence="1">
    <location>
        <begin position="434"/>
        <end position="455"/>
    </location>
</feature>
<keyword evidence="3" id="KW-1185">Reference proteome</keyword>
<keyword evidence="1" id="KW-0472">Membrane</keyword>
<feature type="transmembrane region" description="Helical" evidence="1">
    <location>
        <begin position="158"/>
        <end position="179"/>
    </location>
</feature>
<gene>
    <name evidence="2" type="ORF">ACEZDJ_27400</name>
</gene>
<dbReference type="Proteomes" id="UP001592528">
    <property type="component" value="Unassembled WGS sequence"/>
</dbReference>
<proteinExistence type="predicted"/>
<name>A0ABV6UU74_9ACTN</name>
<feature type="transmembrane region" description="Helical" evidence="1">
    <location>
        <begin position="82"/>
        <end position="102"/>
    </location>
</feature>
<dbReference type="RefSeq" id="WP_030259354.1">
    <property type="nucleotide sequence ID" value="NZ_JBHEZZ010000018.1"/>
</dbReference>
<feature type="transmembrane region" description="Helical" evidence="1">
    <location>
        <begin position="394"/>
        <end position="414"/>
    </location>
</feature>
<evidence type="ECO:0000313" key="2">
    <source>
        <dbReference type="EMBL" id="MFC1405014.1"/>
    </source>
</evidence>
<reference evidence="2 3" key="1">
    <citation type="submission" date="2024-09" db="EMBL/GenBank/DDBJ databases">
        <authorList>
            <person name="Lee S.D."/>
        </authorList>
    </citation>
    <scope>NUCLEOTIDE SEQUENCE [LARGE SCALE GENOMIC DNA]</scope>
    <source>
        <strain evidence="2 3">N1-5</strain>
    </source>
</reference>
<sequence length="531" mass="54998">MTAGLGELLRLALRRDRIMLPVWIYALIGSAASTLISIRRLYPDDASRDRLAQSINGNPSLRALYGPVYDAHSVGALTAWRILPYGGLMIGLLCVLLVTRHTRAEEESGRMELVGAGAVGRAAPLAAALGTALTACLTVALVVPLLMIAFGEAAAGSFAFGLAYAGTGLVFAGAAALAAQVTATAPAANGIDGALLGLAFLLRACGDAAGSSGPEWLVWLSPLGWAERVRPYADTAWWLPALMLAAFLVQVAGAYLLASRRDLGSGLLPQRPGPPVGAPSLRSAYALGLRLQRGSLYGWTAAFLAAGLVFGGISQGIRQLLEGSGSVQRVLERMGGTQGAVDSYLSTMTSTFAMVAAVYAVQTVLRLRSEETGGRAEPVLATGVSRLSWAWSHLVYPLLGSAVLLAAAGLGLGLGTGAVLGDLGGWTWRLLGAALVQLPAVWVFAGAALALFGLLPRWTAAAWGVLGALLFIAYLGPLLSAGQWLLDLTPFTHVPRLPGGTVTLQPLLWLTLVTVALGGAGLTGLRRRDLG</sequence>
<feature type="transmembrane region" description="Helical" evidence="1">
    <location>
        <begin position="506"/>
        <end position="525"/>
    </location>
</feature>
<evidence type="ECO:0000313" key="3">
    <source>
        <dbReference type="Proteomes" id="UP001592528"/>
    </source>
</evidence>
<evidence type="ECO:0000256" key="1">
    <source>
        <dbReference type="SAM" id="Phobius"/>
    </source>
</evidence>
<organism evidence="2 3">
    <name type="scientific">Streptacidiphilus cavernicola</name>
    <dbReference type="NCBI Taxonomy" id="3342716"/>
    <lineage>
        <taxon>Bacteria</taxon>
        <taxon>Bacillati</taxon>
        <taxon>Actinomycetota</taxon>
        <taxon>Actinomycetes</taxon>
        <taxon>Kitasatosporales</taxon>
        <taxon>Streptomycetaceae</taxon>
        <taxon>Streptacidiphilus</taxon>
    </lineage>
</organism>
<keyword evidence="1" id="KW-1133">Transmembrane helix</keyword>